<keyword evidence="1" id="KW-1133">Transmembrane helix</keyword>
<dbReference type="KEGG" id="mbrn:90967532"/>
<reference evidence="2 3" key="1">
    <citation type="submission" date="2020-07" db="EMBL/GenBank/DDBJ databases">
        <title>Telomere length de novo assembly of all 7 chromosomes of the fungus, Metarhizium brunneum, using a novel assembly pipeline.</title>
        <authorList>
            <person name="Saud z."/>
            <person name="Kortsinoglou A."/>
            <person name="Kouvelis V.N."/>
            <person name="Butt T.M."/>
        </authorList>
    </citation>
    <scope>NUCLEOTIDE SEQUENCE [LARGE SCALE GENOMIC DNA]</scope>
    <source>
        <strain evidence="2 3">4556</strain>
    </source>
</reference>
<keyword evidence="3" id="KW-1185">Reference proteome</keyword>
<dbReference type="GeneID" id="90967532"/>
<evidence type="ECO:0000256" key="1">
    <source>
        <dbReference type="SAM" id="Phobius"/>
    </source>
</evidence>
<gene>
    <name evidence="2" type="ORF">G6M90_00g026410</name>
</gene>
<protein>
    <submittedName>
        <fullName evidence="2">Uncharacterized protein</fullName>
    </submittedName>
</protein>
<proteinExistence type="predicted"/>
<keyword evidence="1" id="KW-0472">Membrane</keyword>
<evidence type="ECO:0000313" key="3">
    <source>
        <dbReference type="Proteomes" id="UP000510686"/>
    </source>
</evidence>
<dbReference type="RefSeq" id="XP_065985879.1">
    <property type="nucleotide sequence ID" value="XM_066129965.1"/>
</dbReference>
<name>A0A7D5URT7_9HYPO</name>
<keyword evidence="1" id="KW-0812">Transmembrane</keyword>
<dbReference type="OrthoDB" id="5429740at2759"/>
<evidence type="ECO:0000313" key="2">
    <source>
        <dbReference type="EMBL" id="QLI65031.1"/>
    </source>
</evidence>
<dbReference type="AlphaFoldDB" id="A0A7D5URT7"/>
<feature type="transmembrane region" description="Helical" evidence="1">
    <location>
        <begin position="20"/>
        <end position="43"/>
    </location>
</feature>
<accession>A0A7D5URT7</accession>
<dbReference type="Proteomes" id="UP000510686">
    <property type="component" value="Chromosome 1"/>
</dbReference>
<sequence>MATGLTILRIIGNTSRWQTWAVCIFMFLTVSACIIGFGVSVFWCGNPINTWMIEGWATANCVLLGGASGSSSLPWGSQSSRALQLARGTARRSARVPTETRMERVVSVLENSAKRRRLSEAEKGMLGRYNEWIATINQRPRWKWEGGPRKHVDLPQTGAGASWRKYYQVRDLVTKHRMHPKETAEAIGDSYWELLRGHGYNSIRLDGANRLVIAINDMGRSVQVISIGTYNRLRIQH</sequence>
<dbReference type="EMBL" id="CP058932">
    <property type="protein sequence ID" value="QLI65031.1"/>
    <property type="molecule type" value="Genomic_DNA"/>
</dbReference>
<organism evidence="2 3">
    <name type="scientific">Metarhizium brunneum</name>
    <dbReference type="NCBI Taxonomy" id="500148"/>
    <lineage>
        <taxon>Eukaryota</taxon>
        <taxon>Fungi</taxon>
        <taxon>Dikarya</taxon>
        <taxon>Ascomycota</taxon>
        <taxon>Pezizomycotina</taxon>
        <taxon>Sordariomycetes</taxon>
        <taxon>Hypocreomycetidae</taxon>
        <taxon>Hypocreales</taxon>
        <taxon>Clavicipitaceae</taxon>
        <taxon>Metarhizium</taxon>
    </lineage>
</organism>